<dbReference type="GO" id="GO:0004930">
    <property type="term" value="F:G protein-coupled receptor activity"/>
    <property type="evidence" value="ECO:0007669"/>
    <property type="project" value="TreeGrafter"/>
</dbReference>
<organism evidence="8 9">
    <name type="scientific">Naganishia liquefaciens</name>
    <dbReference type="NCBI Taxonomy" id="104408"/>
    <lineage>
        <taxon>Eukaryota</taxon>
        <taxon>Fungi</taxon>
        <taxon>Dikarya</taxon>
        <taxon>Basidiomycota</taxon>
        <taxon>Agaricomycotina</taxon>
        <taxon>Tremellomycetes</taxon>
        <taxon>Filobasidiales</taxon>
        <taxon>Filobasidiaceae</taxon>
        <taxon>Naganishia</taxon>
    </lineage>
</organism>
<feature type="compositionally biased region" description="Basic and acidic residues" evidence="5">
    <location>
        <begin position="379"/>
        <end position="391"/>
    </location>
</feature>
<evidence type="ECO:0000256" key="6">
    <source>
        <dbReference type="SAM" id="Phobius"/>
    </source>
</evidence>
<keyword evidence="4 6" id="KW-0472">Membrane</keyword>
<evidence type="ECO:0000256" key="2">
    <source>
        <dbReference type="ARBA" id="ARBA00022692"/>
    </source>
</evidence>
<feature type="transmembrane region" description="Helical" evidence="6">
    <location>
        <begin position="466"/>
        <end position="487"/>
    </location>
</feature>
<comment type="caution">
    <text evidence="8">The sequence shown here is derived from an EMBL/GenBank/DDBJ whole genome shotgun (WGS) entry which is preliminary data.</text>
</comment>
<sequence>MSLTYYGKTAMISSIGAIVIEVLTVVSALYLLRPLYRQGVSKLRTKYLIGMVASDAALGIVGLIPTAHYLAGKPLKDGSKSCSAVGFVLTAVLFTQHIWTLIIAVTTYALLKHPLSHFTRLLHTYWFVPPVAVWLIAIAHSVAWQVAWGFTPSAGGALCYYGPGGNSYDRDLIQFIPRALVFLVVIVLYSRLFQFLRRPDTISLSESGRNTSYVEHALAEDREKNQRGAQAIGFWRKMGQAVGFPRKESTMQPLGDNIPPWELLHLNNVGLDLEKITIPCTRPVEQEAGLAALIPVTWKVPVDDLSRSDRLPTTSTLVGSDRSRSLSAPDLKRHPLSAQPMREDIEAAIVVPTLGMASDSKRHHSYQSDEPPSPLQLDDEAKINSDSDGKYYDAQPQVSLHESVRSETGEFDENEHPRQDGTVERDLRDFFLANQADNQGGEPIHESDLRGDESAAAYFNRQASLLMLYFPLAYMFIFAFSLVRLLYNMITAKPNAGLTIASLWFVLSAGLVDALVYGVAEFVIGRRVRRNLPGRLSKDPSLVHNA</sequence>
<protein>
    <recommendedName>
        <fullName evidence="7">Glucose receptor Git3-like N-terminal domain-containing protein</fullName>
    </recommendedName>
</protein>
<accession>A0A8H3YHR8</accession>
<feature type="transmembrane region" description="Helical" evidence="6">
    <location>
        <begin position="172"/>
        <end position="189"/>
    </location>
</feature>
<keyword evidence="3 6" id="KW-1133">Transmembrane helix</keyword>
<feature type="transmembrane region" description="Helical" evidence="6">
    <location>
        <begin position="499"/>
        <end position="520"/>
    </location>
</feature>
<evidence type="ECO:0000313" key="9">
    <source>
        <dbReference type="Proteomes" id="UP000620104"/>
    </source>
</evidence>
<dbReference type="PANTHER" id="PTHR23112:SF0">
    <property type="entry name" value="TRANSMEMBRANE PROTEIN 116"/>
    <property type="match status" value="1"/>
</dbReference>
<dbReference type="GO" id="GO:0007189">
    <property type="term" value="P:adenylate cyclase-activating G protein-coupled receptor signaling pathway"/>
    <property type="evidence" value="ECO:0007669"/>
    <property type="project" value="TreeGrafter"/>
</dbReference>
<feature type="domain" description="Glucose receptor Git3-like N-terminal" evidence="7">
    <location>
        <begin position="11"/>
        <end position="198"/>
    </location>
</feature>
<evidence type="ECO:0000256" key="5">
    <source>
        <dbReference type="SAM" id="MobiDB-lite"/>
    </source>
</evidence>
<dbReference type="GO" id="GO:0005886">
    <property type="term" value="C:plasma membrane"/>
    <property type="evidence" value="ECO:0007669"/>
    <property type="project" value="TreeGrafter"/>
</dbReference>
<feature type="transmembrane region" description="Helical" evidence="6">
    <location>
        <begin position="123"/>
        <end position="143"/>
    </location>
</feature>
<feature type="transmembrane region" description="Helical" evidence="6">
    <location>
        <begin position="47"/>
        <end position="71"/>
    </location>
</feature>
<dbReference type="SUPFAM" id="SSF81321">
    <property type="entry name" value="Family A G protein-coupled receptor-like"/>
    <property type="match status" value="1"/>
</dbReference>
<dbReference type="InterPro" id="IPR023041">
    <property type="entry name" value="Glucose_rcpt_Git3-like_N"/>
</dbReference>
<dbReference type="OrthoDB" id="100006at2759"/>
<dbReference type="EMBL" id="BLZA01000023">
    <property type="protein sequence ID" value="GHJ87881.1"/>
    <property type="molecule type" value="Genomic_DNA"/>
</dbReference>
<evidence type="ECO:0000256" key="3">
    <source>
        <dbReference type="ARBA" id="ARBA00022989"/>
    </source>
</evidence>
<feature type="transmembrane region" description="Helical" evidence="6">
    <location>
        <begin position="83"/>
        <end position="111"/>
    </location>
</feature>
<dbReference type="PANTHER" id="PTHR23112">
    <property type="entry name" value="G PROTEIN-COUPLED RECEPTOR 157-RELATED"/>
    <property type="match status" value="1"/>
</dbReference>
<evidence type="ECO:0000313" key="8">
    <source>
        <dbReference type="EMBL" id="GHJ87881.1"/>
    </source>
</evidence>
<dbReference type="Gene3D" id="1.20.1070.10">
    <property type="entry name" value="Rhodopsin 7-helix transmembrane proteins"/>
    <property type="match status" value="1"/>
</dbReference>
<evidence type="ECO:0000256" key="4">
    <source>
        <dbReference type="ARBA" id="ARBA00023136"/>
    </source>
</evidence>
<dbReference type="Pfam" id="PF11710">
    <property type="entry name" value="Git3"/>
    <property type="match status" value="1"/>
</dbReference>
<dbReference type="AlphaFoldDB" id="A0A8H3YHR8"/>
<name>A0A8H3YHR8_9TREE</name>
<feature type="transmembrane region" description="Helical" evidence="6">
    <location>
        <begin position="12"/>
        <end position="35"/>
    </location>
</feature>
<dbReference type="Proteomes" id="UP000620104">
    <property type="component" value="Unassembled WGS sequence"/>
</dbReference>
<comment type="subcellular location">
    <subcellularLocation>
        <location evidence="1">Membrane</location>
        <topology evidence="1">Multi-pass membrane protein</topology>
    </subcellularLocation>
</comment>
<reference evidence="8" key="1">
    <citation type="submission" date="2020-07" db="EMBL/GenBank/DDBJ databases">
        <title>Draft Genome Sequence of a Deep-Sea Yeast, Naganishia (Cryptococcus) liquefaciens strain N6.</title>
        <authorList>
            <person name="Han Y.W."/>
            <person name="Kajitani R."/>
            <person name="Morimoto H."/>
            <person name="Parhat M."/>
            <person name="Tsubouchi H."/>
            <person name="Bakenova O."/>
            <person name="Ogata M."/>
            <person name="Argunhan B."/>
            <person name="Aoki R."/>
            <person name="Kajiwara S."/>
            <person name="Itoh T."/>
            <person name="Iwasaki H."/>
        </authorList>
    </citation>
    <scope>NUCLEOTIDE SEQUENCE</scope>
    <source>
        <strain evidence="8">N6</strain>
    </source>
</reference>
<keyword evidence="2 6" id="KW-0812">Transmembrane</keyword>
<dbReference type="CDD" id="cd00637">
    <property type="entry name" value="7tm_classA_rhodopsin-like"/>
    <property type="match status" value="1"/>
</dbReference>
<proteinExistence type="predicted"/>
<feature type="region of interest" description="Disordered" evidence="5">
    <location>
        <begin position="358"/>
        <end position="397"/>
    </location>
</feature>
<evidence type="ECO:0000259" key="7">
    <source>
        <dbReference type="Pfam" id="PF11710"/>
    </source>
</evidence>
<gene>
    <name evidence="8" type="ORF">NliqN6_4283</name>
</gene>
<evidence type="ECO:0000256" key="1">
    <source>
        <dbReference type="ARBA" id="ARBA00004141"/>
    </source>
</evidence>
<keyword evidence="9" id="KW-1185">Reference proteome</keyword>
<feature type="region of interest" description="Disordered" evidence="5">
    <location>
        <begin position="309"/>
        <end position="343"/>
    </location>
</feature>